<dbReference type="EMBL" id="JAENIK010000012">
    <property type="protein sequence ID" value="MBK1817505.1"/>
    <property type="molecule type" value="Genomic_DNA"/>
</dbReference>
<organism evidence="3 4">
    <name type="scientific">Luteolibacter yonseiensis</name>
    <dbReference type="NCBI Taxonomy" id="1144680"/>
    <lineage>
        <taxon>Bacteria</taxon>
        <taxon>Pseudomonadati</taxon>
        <taxon>Verrucomicrobiota</taxon>
        <taxon>Verrucomicrobiia</taxon>
        <taxon>Verrucomicrobiales</taxon>
        <taxon>Verrucomicrobiaceae</taxon>
        <taxon>Luteolibacter</taxon>
    </lineage>
</organism>
<gene>
    <name evidence="3" type="ORF">JIN84_17930</name>
</gene>
<keyword evidence="4" id="KW-1185">Reference proteome</keyword>
<comment type="caution">
    <text evidence="3">The sequence shown here is derived from an EMBL/GenBank/DDBJ whole genome shotgun (WGS) entry which is preliminary data.</text>
</comment>
<dbReference type="PROSITE" id="PS50966">
    <property type="entry name" value="ZF_SWIM"/>
    <property type="match status" value="1"/>
</dbReference>
<feature type="domain" description="SWIM-type" evidence="2">
    <location>
        <begin position="46"/>
        <end position="102"/>
    </location>
</feature>
<dbReference type="AlphaFoldDB" id="A0A934VCU6"/>
<proteinExistence type="predicted"/>
<dbReference type="Proteomes" id="UP000600139">
    <property type="component" value="Unassembled WGS sequence"/>
</dbReference>
<evidence type="ECO:0000256" key="1">
    <source>
        <dbReference type="PROSITE-ProRule" id="PRU00325"/>
    </source>
</evidence>
<keyword evidence="1" id="KW-0862">Zinc</keyword>
<keyword evidence="1" id="KW-0479">Metal-binding</keyword>
<evidence type="ECO:0000313" key="3">
    <source>
        <dbReference type="EMBL" id="MBK1817505.1"/>
    </source>
</evidence>
<protein>
    <recommendedName>
        <fullName evidence="2">SWIM-type domain-containing protein</fullName>
    </recommendedName>
</protein>
<dbReference type="InterPro" id="IPR007527">
    <property type="entry name" value="Znf_SWIM"/>
</dbReference>
<evidence type="ECO:0000259" key="2">
    <source>
        <dbReference type="PROSITE" id="PS50966"/>
    </source>
</evidence>
<keyword evidence="1" id="KW-0863">Zinc-finger</keyword>
<dbReference type="RefSeq" id="WP_200352445.1">
    <property type="nucleotide sequence ID" value="NZ_BAABHZ010000001.1"/>
</dbReference>
<reference evidence="3" key="1">
    <citation type="submission" date="2021-01" db="EMBL/GenBank/DDBJ databases">
        <title>Modified the classification status of verrucomicrobia.</title>
        <authorList>
            <person name="Feng X."/>
        </authorList>
    </citation>
    <scope>NUCLEOTIDE SEQUENCE</scope>
    <source>
        <strain evidence="3">JCM 18052</strain>
    </source>
</reference>
<sequence>MAAETASKRAKVNDRWTEYDPPWVEPDGSAPFRYRVESKSMPDLWYLVDLTARNGHGRCSCIHFQTVADPNYRRHGSWIPYAPKRQGVSECKHLRAAWDYHHLHVTVPMMDRFKNGIPAA</sequence>
<dbReference type="GO" id="GO:0008270">
    <property type="term" value="F:zinc ion binding"/>
    <property type="evidence" value="ECO:0007669"/>
    <property type="project" value="UniProtKB-KW"/>
</dbReference>
<name>A0A934VCU6_9BACT</name>
<evidence type="ECO:0000313" key="4">
    <source>
        <dbReference type="Proteomes" id="UP000600139"/>
    </source>
</evidence>
<accession>A0A934VCU6</accession>